<feature type="signal peptide" evidence="2">
    <location>
        <begin position="1"/>
        <end position="21"/>
    </location>
</feature>
<dbReference type="EMBL" id="UYRR01033284">
    <property type="protein sequence ID" value="VDK58365.1"/>
    <property type="molecule type" value="Genomic_DNA"/>
</dbReference>
<evidence type="ECO:0000313" key="4">
    <source>
        <dbReference type="Proteomes" id="UP000267096"/>
    </source>
</evidence>
<evidence type="ECO:0000313" key="5">
    <source>
        <dbReference type="WBParaSite" id="ASIM_0001724601-mRNA-1"/>
    </source>
</evidence>
<accession>A0A0M3K8F5</accession>
<protein>
    <submittedName>
        <fullName evidence="5">Secreted protein</fullName>
    </submittedName>
</protein>
<keyword evidence="2" id="KW-0732">Signal</keyword>
<dbReference type="WBParaSite" id="ASIM_0001724601-mRNA-1">
    <property type="protein sequence ID" value="ASIM_0001724601-mRNA-1"/>
    <property type="gene ID" value="ASIM_0001724601"/>
</dbReference>
<feature type="region of interest" description="Disordered" evidence="1">
    <location>
        <begin position="43"/>
        <end position="63"/>
    </location>
</feature>
<feature type="chain" id="PRO_5043121316" evidence="2">
    <location>
        <begin position="22"/>
        <end position="81"/>
    </location>
</feature>
<gene>
    <name evidence="3" type="ORF">ASIM_LOCUS16653</name>
</gene>
<sequence>MRQFVLRIFFVLRQLLNPCLGPIAINREDADVEAERTALRSSVSADPAALQTGDSTDDESSAVRLSRRSSVLVSLLSPSQN</sequence>
<reference evidence="5" key="1">
    <citation type="submission" date="2017-02" db="UniProtKB">
        <authorList>
            <consortium name="WormBaseParasite"/>
        </authorList>
    </citation>
    <scope>IDENTIFICATION</scope>
</reference>
<dbReference type="AlphaFoldDB" id="A0A0M3K8F5"/>
<keyword evidence="4" id="KW-1185">Reference proteome</keyword>
<evidence type="ECO:0000256" key="1">
    <source>
        <dbReference type="SAM" id="MobiDB-lite"/>
    </source>
</evidence>
<evidence type="ECO:0000256" key="2">
    <source>
        <dbReference type="SAM" id="SignalP"/>
    </source>
</evidence>
<reference evidence="3 4" key="2">
    <citation type="submission" date="2018-11" db="EMBL/GenBank/DDBJ databases">
        <authorList>
            <consortium name="Pathogen Informatics"/>
        </authorList>
    </citation>
    <scope>NUCLEOTIDE SEQUENCE [LARGE SCALE GENOMIC DNA]</scope>
</reference>
<dbReference type="Proteomes" id="UP000267096">
    <property type="component" value="Unassembled WGS sequence"/>
</dbReference>
<proteinExistence type="predicted"/>
<organism evidence="5">
    <name type="scientific">Anisakis simplex</name>
    <name type="common">Herring worm</name>
    <dbReference type="NCBI Taxonomy" id="6269"/>
    <lineage>
        <taxon>Eukaryota</taxon>
        <taxon>Metazoa</taxon>
        <taxon>Ecdysozoa</taxon>
        <taxon>Nematoda</taxon>
        <taxon>Chromadorea</taxon>
        <taxon>Rhabditida</taxon>
        <taxon>Spirurina</taxon>
        <taxon>Ascaridomorpha</taxon>
        <taxon>Ascaridoidea</taxon>
        <taxon>Anisakidae</taxon>
        <taxon>Anisakis</taxon>
        <taxon>Anisakis simplex complex</taxon>
    </lineage>
</organism>
<name>A0A0M3K8F5_ANISI</name>
<evidence type="ECO:0000313" key="3">
    <source>
        <dbReference type="EMBL" id="VDK58365.1"/>
    </source>
</evidence>